<evidence type="ECO:0000313" key="3">
    <source>
        <dbReference type="Proteomes" id="UP000615326"/>
    </source>
</evidence>
<protein>
    <recommendedName>
        <fullName evidence="4">Transposase</fullName>
    </recommendedName>
</protein>
<dbReference type="EMBL" id="WOSW01000004">
    <property type="protein sequence ID" value="NHO31736.1"/>
    <property type="molecule type" value="Genomic_DNA"/>
</dbReference>
<evidence type="ECO:0000256" key="1">
    <source>
        <dbReference type="SAM" id="MobiDB-lite"/>
    </source>
</evidence>
<feature type="region of interest" description="Disordered" evidence="1">
    <location>
        <begin position="1"/>
        <end position="42"/>
    </location>
</feature>
<reference evidence="2 3" key="1">
    <citation type="journal article" date="2020" name="Int. J. Syst. Evol. Microbiol.">
        <title>Novel acetic acid bacteria from cider fermentations: Acetobacter conturbans sp. nov. and Acetobacter fallax sp. nov.</title>
        <authorList>
            <person name="Sombolestani A.S."/>
            <person name="Cleenwerck I."/>
            <person name="Cnockaert M."/>
            <person name="Borremans W."/>
            <person name="Wieme A.D."/>
            <person name="De Vuyst L."/>
            <person name="Vandamme P."/>
        </authorList>
    </citation>
    <scope>NUCLEOTIDE SEQUENCE [LARGE SCALE GENOMIC DNA]</scope>
    <source>
        <strain evidence="2 3">LMG 1637</strain>
    </source>
</reference>
<evidence type="ECO:0008006" key="4">
    <source>
        <dbReference type="Google" id="ProtNLM"/>
    </source>
</evidence>
<evidence type="ECO:0000313" key="2">
    <source>
        <dbReference type="EMBL" id="NHO31736.1"/>
    </source>
</evidence>
<keyword evidence="3" id="KW-1185">Reference proteome</keyword>
<organism evidence="2 3">
    <name type="scientific">Acetobacter fallax</name>
    <dbReference type="NCBI Taxonomy" id="1737473"/>
    <lineage>
        <taxon>Bacteria</taxon>
        <taxon>Pseudomonadati</taxon>
        <taxon>Pseudomonadota</taxon>
        <taxon>Alphaproteobacteria</taxon>
        <taxon>Acetobacterales</taxon>
        <taxon>Acetobacteraceae</taxon>
        <taxon>Acetobacter</taxon>
    </lineage>
</organism>
<dbReference type="RefSeq" id="WP_173576339.1">
    <property type="nucleotide sequence ID" value="NZ_WOSW01000004.1"/>
</dbReference>
<feature type="compositionally biased region" description="Basic and acidic residues" evidence="1">
    <location>
        <begin position="8"/>
        <end position="21"/>
    </location>
</feature>
<gene>
    <name evidence="2" type="ORF">GOB84_04015</name>
</gene>
<dbReference type="Proteomes" id="UP000615326">
    <property type="component" value="Unassembled WGS sequence"/>
</dbReference>
<name>A0ABX0K9T5_9PROT</name>
<proteinExistence type="predicted"/>
<comment type="caution">
    <text evidence="2">The sequence shown here is derived from an EMBL/GenBank/DDBJ whole genome shotgun (WGS) entry which is preliminary data.</text>
</comment>
<sequence>MSRMAGLETERHGSRVVEKYRKNYKPGNSGTARKRTLPEYETSMTERRWRIGTGRLSVR</sequence>
<accession>A0ABX0K9T5</accession>